<keyword evidence="3" id="KW-1185">Reference proteome</keyword>
<name>A0ABT0HF63_9BACT</name>
<proteinExistence type="predicted"/>
<dbReference type="InterPro" id="IPR029068">
    <property type="entry name" value="Glyas_Bleomycin-R_OHBP_Dase"/>
</dbReference>
<accession>A0ABT0HF63</accession>
<evidence type="ECO:0000313" key="3">
    <source>
        <dbReference type="Proteomes" id="UP001202180"/>
    </source>
</evidence>
<dbReference type="InterPro" id="IPR004360">
    <property type="entry name" value="Glyas_Fos-R_dOase_dom"/>
</dbReference>
<dbReference type="Pfam" id="PF00903">
    <property type="entry name" value="Glyoxalase"/>
    <property type="match status" value="1"/>
</dbReference>
<dbReference type="Proteomes" id="UP001202180">
    <property type="component" value="Unassembled WGS sequence"/>
</dbReference>
<evidence type="ECO:0000259" key="1">
    <source>
        <dbReference type="PROSITE" id="PS51819"/>
    </source>
</evidence>
<gene>
    <name evidence="2" type="ORF">M0L20_02980</name>
</gene>
<dbReference type="PROSITE" id="PS51819">
    <property type="entry name" value="VOC"/>
    <property type="match status" value="1"/>
</dbReference>
<reference evidence="2 3" key="1">
    <citation type="submission" date="2022-04" db="EMBL/GenBank/DDBJ databases">
        <title>Spirosoma sp. strain RP8 genome sequencing and assembly.</title>
        <authorList>
            <person name="Jung Y."/>
        </authorList>
    </citation>
    <scope>NUCLEOTIDE SEQUENCE [LARGE SCALE GENOMIC DNA]</scope>
    <source>
        <strain evidence="2 3">RP8</strain>
    </source>
</reference>
<dbReference type="CDD" id="cd07245">
    <property type="entry name" value="VOC_like"/>
    <property type="match status" value="1"/>
</dbReference>
<dbReference type="EMBL" id="JALPRF010000001">
    <property type="protein sequence ID" value="MCK8490799.1"/>
    <property type="molecule type" value="Genomic_DNA"/>
</dbReference>
<protein>
    <submittedName>
        <fullName evidence="2">VOC family protein</fullName>
    </submittedName>
</protein>
<feature type="domain" description="VOC" evidence="1">
    <location>
        <begin position="30"/>
        <end position="145"/>
    </location>
</feature>
<dbReference type="SUPFAM" id="SSF54593">
    <property type="entry name" value="Glyoxalase/Bleomycin resistance protein/Dihydroxybiphenyl dioxygenase"/>
    <property type="match status" value="1"/>
</dbReference>
<comment type="caution">
    <text evidence="2">The sequence shown here is derived from an EMBL/GenBank/DDBJ whole genome shotgun (WGS) entry which is preliminary data.</text>
</comment>
<dbReference type="Gene3D" id="3.10.180.10">
    <property type="entry name" value="2,3-Dihydroxybiphenyl 1,2-Dioxygenase, domain 1"/>
    <property type="match status" value="1"/>
</dbReference>
<dbReference type="PANTHER" id="PTHR46142:SF3">
    <property type="entry name" value="F18B13.24 PROTEIN"/>
    <property type="match status" value="1"/>
</dbReference>
<dbReference type="InterPro" id="IPR037523">
    <property type="entry name" value="VOC_core"/>
</dbReference>
<organism evidence="2 3">
    <name type="scientific">Spirosoma liriopis</name>
    <dbReference type="NCBI Taxonomy" id="2937440"/>
    <lineage>
        <taxon>Bacteria</taxon>
        <taxon>Pseudomonadati</taxon>
        <taxon>Bacteroidota</taxon>
        <taxon>Cytophagia</taxon>
        <taxon>Cytophagales</taxon>
        <taxon>Cytophagaceae</taxon>
        <taxon>Spirosoma</taxon>
    </lineage>
</organism>
<dbReference type="RefSeq" id="WP_232559372.1">
    <property type="nucleotide sequence ID" value="NZ_JALPRF010000001.1"/>
</dbReference>
<dbReference type="PANTHER" id="PTHR46142">
    <property type="match status" value="1"/>
</dbReference>
<evidence type="ECO:0000313" key="2">
    <source>
        <dbReference type="EMBL" id="MCK8490799.1"/>
    </source>
</evidence>
<sequence length="152" mass="17233">MKKQLILMLIMAGALLSSTVFGQDKLGIIRHNHLSIHVKDVPKSAAFYRDVMGLKPLPVPDNLKAIRAWFDLGDGQQIHLLDGRTAQINHDKNGSHFALFVADINKSEQYLKEQNIPYHRQVRFDGIVQVYFSDPDGYLFELNEGAKPTKAY</sequence>